<protein>
    <submittedName>
        <fullName evidence="1">Uncharacterized protein</fullName>
    </submittedName>
</protein>
<dbReference type="Proteomes" id="UP000287651">
    <property type="component" value="Unassembled WGS sequence"/>
</dbReference>
<dbReference type="AlphaFoldDB" id="A0A426YS16"/>
<accession>A0A426YS16</accession>
<gene>
    <name evidence="1" type="ORF">B296_00034528</name>
</gene>
<dbReference type="EMBL" id="AMZH03010578">
    <property type="protein sequence ID" value="RRT54495.1"/>
    <property type="molecule type" value="Genomic_DNA"/>
</dbReference>
<reference evidence="1 2" key="1">
    <citation type="journal article" date="2014" name="Agronomy (Basel)">
        <title>A Draft Genome Sequence for Ensete ventricosum, the Drought-Tolerant Tree Against Hunger.</title>
        <authorList>
            <person name="Harrison J."/>
            <person name="Moore K.A."/>
            <person name="Paszkiewicz K."/>
            <person name="Jones T."/>
            <person name="Grant M."/>
            <person name="Ambacheew D."/>
            <person name="Muzemil S."/>
            <person name="Studholme D.J."/>
        </authorList>
    </citation>
    <scope>NUCLEOTIDE SEQUENCE [LARGE SCALE GENOMIC DNA]</scope>
</reference>
<organism evidence="1 2">
    <name type="scientific">Ensete ventricosum</name>
    <name type="common">Abyssinian banana</name>
    <name type="synonym">Musa ensete</name>
    <dbReference type="NCBI Taxonomy" id="4639"/>
    <lineage>
        <taxon>Eukaryota</taxon>
        <taxon>Viridiplantae</taxon>
        <taxon>Streptophyta</taxon>
        <taxon>Embryophyta</taxon>
        <taxon>Tracheophyta</taxon>
        <taxon>Spermatophyta</taxon>
        <taxon>Magnoliopsida</taxon>
        <taxon>Liliopsida</taxon>
        <taxon>Zingiberales</taxon>
        <taxon>Musaceae</taxon>
        <taxon>Ensete</taxon>
    </lineage>
</organism>
<evidence type="ECO:0000313" key="1">
    <source>
        <dbReference type="EMBL" id="RRT54495.1"/>
    </source>
</evidence>
<comment type="caution">
    <text evidence="1">The sequence shown here is derived from an EMBL/GenBank/DDBJ whole genome shotgun (WGS) entry which is preliminary data.</text>
</comment>
<evidence type="ECO:0000313" key="2">
    <source>
        <dbReference type="Proteomes" id="UP000287651"/>
    </source>
</evidence>
<sequence>MSRDLPPRLRGSHCHLNAPTVVAPTGTVVQVTAPVGALATVDRPLAGGQAMADHLCKGSGHFQPPYFLAVFIAKM</sequence>
<name>A0A426YS16_ENSVE</name>
<proteinExistence type="predicted"/>